<accession>X1UNR7</accession>
<feature type="non-terminal residue" evidence="1">
    <location>
        <position position="65"/>
    </location>
</feature>
<gene>
    <name evidence="1" type="ORF">S12H4_58403</name>
</gene>
<proteinExistence type="predicted"/>
<name>X1UNR7_9ZZZZ</name>
<evidence type="ECO:0000313" key="1">
    <source>
        <dbReference type="EMBL" id="GAJ19159.1"/>
    </source>
</evidence>
<dbReference type="AlphaFoldDB" id="X1UNR7"/>
<dbReference type="EMBL" id="BARW01037925">
    <property type="protein sequence ID" value="GAJ19159.1"/>
    <property type="molecule type" value="Genomic_DNA"/>
</dbReference>
<organism evidence="1">
    <name type="scientific">marine sediment metagenome</name>
    <dbReference type="NCBI Taxonomy" id="412755"/>
    <lineage>
        <taxon>unclassified sequences</taxon>
        <taxon>metagenomes</taxon>
        <taxon>ecological metagenomes</taxon>
    </lineage>
</organism>
<protein>
    <submittedName>
        <fullName evidence="1">Uncharacterized protein</fullName>
    </submittedName>
</protein>
<reference evidence="1" key="1">
    <citation type="journal article" date="2014" name="Front. Microbiol.">
        <title>High frequency of phylogenetically diverse reductive dehalogenase-homologous genes in deep subseafloor sedimentary metagenomes.</title>
        <authorList>
            <person name="Kawai M."/>
            <person name="Futagami T."/>
            <person name="Toyoda A."/>
            <person name="Takaki Y."/>
            <person name="Nishi S."/>
            <person name="Hori S."/>
            <person name="Arai W."/>
            <person name="Tsubouchi T."/>
            <person name="Morono Y."/>
            <person name="Uchiyama I."/>
            <person name="Ito T."/>
            <person name="Fujiyama A."/>
            <person name="Inagaki F."/>
            <person name="Takami H."/>
        </authorList>
    </citation>
    <scope>NUCLEOTIDE SEQUENCE</scope>
    <source>
        <strain evidence="1">Expedition CK06-06</strain>
    </source>
</reference>
<comment type="caution">
    <text evidence="1">The sequence shown here is derived from an EMBL/GenBank/DDBJ whole genome shotgun (WGS) entry which is preliminary data.</text>
</comment>
<sequence>MKLKRFDVTRTSDHMLLYGVVSALKEADKQHANHLEWAIIRNVCKFIEVDELLQQHPDSHKHFML</sequence>